<accession>A0A9Q9F7Q0</accession>
<feature type="signal peptide" evidence="1">
    <location>
        <begin position="1"/>
        <end position="24"/>
    </location>
</feature>
<evidence type="ECO:0000313" key="2">
    <source>
        <dbReference type="EMBL" id="UTX42548.1"/>
    </source>
</evidence>
<organism evidence="2 4">
    <name type="scientific">Encephalitozoon hellem</name>
    <name type="common">Microsporidian parasite</name>
    <dbReference type="NCBI Taxonomy" id="27973"/>
    <lineage>
        <taxon>Eukaryota</taxon>
        <taxon>Fungi</taxon>
        <taxon>Fungi incertae sedis</taxon>
        <taxon>Microsporidia</taxon>
        <taxon>Unikaryonidae</taxon>
        <taxon>Encephalitozoon</taxon>
    </lineage>
</organism>
<feature type="chain" id="PRO_5040256062" evidence="1">
    <location>
        <begin position="25"/>
        <end position="136"/>
    </location>
</feature>
<keyword evidence="1" id="KW-0732">Signal</keyword>
<dbReference type="EMBL" id="CP119063">
    <property type="protein sequence ID" value="WEL38003.1"/>
    <property type="molecule type" value="Genomic_DNA"/>
</dbReference>
<reference evidence="2" key="1">
    <citation type="submission" date="2021-05" db="EMBL/GenBank/DDBJ databases">
        <title>Encephalitozoon hellem ATCC 50604 Complete Genome.</title>
        <authorList>
            <person name="Mascarenhas dos Santos A.C."/>
            <person name="Julian A.T."/>
            <person name="Pombert J.-F."/>
        </authorList>
    </citation>
    <scope>NUCLEOTIDE SEQUENCE</scope>
    <source>
        <strain evidence="2">ATCC 50604</strain>
    </source>
</reference>
<reference evidence="3 5" key="2">
    <citation type="submission" date="2023-02" db="EMBL/GenBank/DDBJ databases">
        <title>Encephalitozoon hellem ATCC 50451 complete genome.</title>
        <authorList>
            <person name="Mascarenhas dos Santos A.C."/>
            <person name="Julian A.T."/>
            <person name="Pombert J.-F."/>
        </authorList>
    </citation>
    <scope>NUCLEOTIDE SEQUENCE [LARGE SCALE GENOMIC DNA]</scope>
    <source>
        <strain evidence="3 5">ATCC 50451</strain>
    </source>
</reference>
<evidence type="ECO:0000256" key="1">
    <source>
        <dbReference type="SAM" id="SignalP"/>
    </source>
</evidence>
<dbReference type="OrthoDB" id="2188968at2759"/>
<evidence type="ECO:0000313" key="4">
    <source>
        <dbReference type="Proteomes" id="UP001059546"/>
    </source>
</evidence>
<dbReference type="AlphaFoldDB" id="A0A9Q9F7Q0"/>
<proteinExistence type="predicted"/>
<dbReference type="EMBL" id="CP075148">
    <property type="protein sequence ID" value="UTX42548.1"/>
    <property type="molecule type" value="Genomic_DNA"/>
</dbReference>
<protein>
    <submittedName>
        <fullName evidence="2">Uncharacterized protein</fullName>
    </submittedName>
</protein>
<evidence type="ECO:0000313" key="3">
    <source>
        <dbReference type="EMBL" id="WEL38003.1"/>
    </source>
</evidence>
<dbReference type="Proteomes" id="UP001217963">
    <property type="component" value="Chromosome II"/>
</dbReference>
<keyword evidence="5" id="KW-1185">Reference proteome</keyword>
<gene>
    <name evidence="2" type="ORF">GPU96_02g02580</name>
    <name evidence="3" type="ORF">PFJ87_02g00390</name>
</gene>
<dbReference type="Proteomes" id="UP001059546">
    <property type="component" value="Chromosome II"/>
</dbReference>
<name>A0A9Q9F7Q0_ENCHE</name>
<evidence type="ECO:0000313" key="5">
    <source>
        <dbReference type="Proteomes" id="UP001217963"/>
    </source>
</evidence>
<sequence length="136" mass="15780">MIHIFLFLVGTFCSGSILISEVNSKTDTFKFNNMILNIEKSGAFEKNISREPNRPEYVVRGEKNKFQIEFFTSMTNLKVTRMSPNKIKVVYDSKDRSTSDTYLEISIRNHAIKSFKIFDFYTVKKAQLSSKLDIKT</sequence>